<keyword evidence="1" id="KW-0863">Zinc-finger</keyword>
<sequence length="620" mass="69746">MPVFPEGECTYGSACNFSHDLTKANATRSRQENAHTPLDANAQQQYYEWKRILRRNLYGGINDLKNPQEALQLWEGALVILDSNNRESHQFLAKDLVDENLCGLEFVKSTVHVVNPDIPIPLSFAKTFLRVITHPSLLECLSIDPFIGTLYTFFSGINGDGAITFLGNMCQNLLRYHQNLSGTPLPDALDVVMLILKALRELLSRDRRARFHDALATLFDSLDKLCTHLADVHSPADTSSLRIRLDVLRRLVESSTNRLVAPELARHTLGGIRLVQSSFPMERELPGGRHDNDLADIWQINIFPTYGEIMSDHPEYLPSTNFQKPHALEDPVQRFLDCSFRILRHDIFGDAKNVLRDLLKQSESTNAPFLSSQDTSAHIYLRSNIQHIFINQNNELQAVVSFATPPMLRTKSLAEQRRWWQESSRLEEGSLVCFLSSQSSENRLLFLEVAVKSVAAPAIDQTSNKKSGLVSEKFPPSITVKLAACVRNDLNLLARFYGEKAQGVLVDFHGLISATFVPILKNLQQMQRDGDLAFRQWILPSNHGNENIQEVNMPPPAYARRPGFSFSLDSISNDRSHSLKLNPLVAPGDIDIPEMEMRTGLDRGQCLGLVAALTREYALI</sequence>
<organism evidence="3 4">
    <name type="scientific">Cladobotryum mycophilum</name>
    <dbReference type="NCBI Taxonomy" id="491253"/>
    <lineage>
        <taxon>Eukaryota</taxon>
        <taxon>Fungi</taxon>
        <taxon>Dikarya</taxon>
        <taxon>Ascomycota</taxon>
        <taxon>Pezizomycotina</taxon>
        <taxon>Sordariomycetes</taxon>
        <taxon>Hypocreomycetidae</taxon>
        <taxon>Hypocreales</taxon>
        <taxon>Hypocreaceae</taxon>
        <taxon>Cladobotryum</taxon>
    </lineage>
</organism>
<protein>
    <recommendedName>
        <fullName evidence="2">C3H1-type domain-containing protein</fullName>
    </recommendedName>
</protein>
<comment type="caution">
    <text evidence="3">The sequence shown here is derived from an EMBL/GenBank/DDBJ whole genome shotgun (WGS) entry which is preliminary data.</text>
</comment>
<dbReference type="Proteomes" id="UP001338125">
    <property type="component" value="Unassembled WGS sequence"/>
</dbReference>
<keyword evidence="1" id="KW-0862">Zinc</keyword>
<accession>A0ABR0SHN5</accession>
<gene>
    <name evidence="3" type="ORF">PT974_07710</name>
</gene>
<proteinExistence type="predicted"/>
<dbReference type="EMBL" id="JAVFKD010000013">
    <property type="protein sequence ID" value="KAK5991677.1"/>
    <property type="molecule type" value="Genomic_DNA"/>
</dbReference>
<evidence type="ECO:0000259" key="2">
    <source>
        <dbReference type="PROSITE" id="PS50103"/>
    </source>
</evidence>
<name>A0ABR0SHN5_9HYPO</name>
<feature type="zinc finger region" description="C3H1-type" evidence="1">
    <location>
        <begin position="1"/>
        <end position="22"/>
    </location>
</feature>
<feature type="domain" description="C3H1-type" evidence="2">
    <location>
        <begin position="1"/>
        <end position="22"/>
    </location>
</feature>
<evidence type="ECO:0000313" key="4">
    <source>
        <dbReference type="Proteomes" id="UP001338125"/>
    </source>
</evidence>
<evidence type="ECO:0000256" key="1">
    <source>
        <dbReference type="PROSITE-ProRule" id="PRU00723"/>
    </source>
</evidence>
<reference evidence="3 4" key="1">
    <citation type="submission" date="2024-01" db="EMBL/GenBank/DDBJ databases">
        <title>Complete genome of Cladobotryum mycophilum ATHUM6906.</title>
        <authorList>
            <person name="Christinaki A.C."/>
            <person name="Myridakis A.I."/>
            <person name="Kouvelis V.N."/>
        </authorList>
    </citation>
    <scope>NUCLEOTIDE SEQUENCE [LARGE SCALE GENOMIC DNA]</scope>
    <source>
        <strain evidence="3 4">ATHUM6906</strain>
    </source>
</reference>
<dbReference type="PROSITE" id="PS50103">
    <property type="entry name" value="ZF_C3H1"/>
    <property type="match status" value="1"/>
</dbReference>
<evidence type="ECO:0000313" key="3">
    <source>
        <dbReference type="EMBL" id="KAK5991677.1"/>
    </source>
</evidence>
<keyword evidence="4" id="KW-1185">Reference proteome</keyword>
<dbReference type="InterPro" id="IPR000571">
    <property type="entry name" value="Znf_CCCH"/>
</dbReference>
<keyword evidence="1" id="KW-0479">Metal-binding</keyword>